<dbReference type="PANTHER" id="PTHR11579">
    <property type="entry name" value="PROTEIN-L-ISOASPARTATE O-METHYLTRANSFERASE"/>
    <property type="match status" value="1"/>
</dbReference>
<sequence length="219" mass="24515">MNLRLQGIGMTSRRTRERMVRRLEEHGIGNAAVLQVMLETPRHIFVEDAFASRAYEDTALPIGFNQTISQPYIVARMTELLLDKGPLDKALEIGTGSGYQTAVLAQLAKRVYSVERIYPLQQRARQCLNDLRLRNVRLKHADGSWGWEEYAPYDGILVTAAADTLPEPLLEQLARHGVMVIPVGNGRSQVLQRVTRSEIGFQVEAIEPVSFVPLLPGVL</sequence>
<dbReference type="CDD" id="cd02440">
    <property type="entry name" value="AdoMet_MTases"/>
    <property type="match status" value="1"/>
</dbReference>
<gene>
    <name evidence="7 8" type="primary">pcm</name>
    <name evidence="8" type="ORF">MECH1_V1_2840</name>
</gene>
<comment type="similarity">
    <text evidence="2 7">Belongs to the methyltransferase superfamily. L-isoaspartyl/D-aspartyl protein methyltransferase family.</text>
</comment>
<evidence type="ECO:0000256" key="1">
    <source>
        <dbReference type="ARBA" id="ARBA00004496"/>
    </source>
</evidence>
<evidence type="ECO:0000256" key="6">
    <source>
        <dbReference type="ARBA" id="ARBA00022691"/>
    </source>
</evidence>
<protein>
    <recommendedName>
        <fullName evidence="7">Protein-L-isoaspartate O-methyltransferase</fullName>
        <ecNumber evidence="7">2.1.1.77</ecNumber>
    </recommendedName>
    <alternativeName>
        <fullName evidence="7">L-isoaspartyl protein carboxyl methyltransferase</fullName>
    </alternativeName>
    <alternativeName>
        <fullName evidence="7">Protein L-isoaspartyl methyltransferase</fullName>
    </alternativeName>
    <alternativeName>
        <fullName evidence="7">Protein-beta-aspartate methyltransferase</fullName>
        <shortName evidence="7">PIMT</shortName>
    </alternativeName>
</protein>
<evidence type="ECO:0000313" key="9">
    <source>
        <dbReference type="Proteomes" id="UP001497493"/>
    </source>
</evidence>
<reference evidence="8 9" key="1">
    <citation type="submission" date="2024-04" db="EMBL/GenBank/DDBJ databases">
        <authorList>
            <person name="Cremers G."/>
        </authorList>
    </citation>
    <scope>NUCLEOTIDE SEQUENCE [LARGE SCALE GENOMIC DNA]</scope>
    <source>
        <strain evidence="8">MeCH1-AG</strain>
    </source>
</reference>
<comment type="catalytic activity">
    <reaction evidence="7">
        <text>[protein]-L-isoaspartate + S-adenosyl-L-methionine = [protein]-L-isoaspartate alpha-methyl ester + S-adenosyl-L-homocysteine</text>
        <dbReference type="Rhea" id="RHEA:12705"/>
        <dbReference type="Rhea" id="RHEA-COMP:12143"/>
        <dbReference type="Rhea" id="RHEA-COMP:12144"/>
        <dbReference type="ChEBI" id="CHEBI:57856"/>
        <dbReference type="ChEBI" id="CHEBI:59789"/>
        <dbReference type="ChEBI" id="CHEBI:90596"/>
        <dbReference type="ChEBI" id="CHEBI:90598"/>
        <dbReference type="EC" id="2.1.1.77"/>
    </reaction>
</comment>
<dbReference type="Pfam" id="PF01135">
    <property type="entry name" value="PCMT"/>
    <property type="match status" value="1"/>
</dbReference>
<evidence type="ECO:0000313" key="8">
    <source>
        <dbReference type="EMBL" id="CAL1241616.1"/>
    </source>
</evidence>
<dbReference type="InterPro" id="IPR000682">
    <property type="entry name" value="PCMT"/>
</dbReference>
<keyword evidence="3 7" id="KW-0963">Cytoplasm</keyword>
<feature type="active site" evidence="7">
    <location>
        <position position="69"/>
    </location>
</feature>
<proteinExistence type="inferred from homology"/>
<accession>A0ABM9NLU1</accession>
<dbReference type="RefSeq" id="WP_348758120.1">
    <property type="nucleotide sequence ID" value="NZ_OZ026884.1"/>
</dbReference>
<comment type="subcellular location">
    <subcellularLocation>
        <location evidence="1 7">Cytoplasm</location>
    </subcellularLocation>
</comment>
<dbReference type="EC" id="2.1.1.77" evidence="7"/>
<keyword evidence="6 7" id="KW-0949">S-adenosyl-L-methionine</keyword>
<dbReference type="NCBIfam" id="TIGR00080">
    <property type="entry name" value="pimt"/>
    <property type="match status" value="1"/>
</dbReference>
<dbReference type="SUPFAM" id="SSF53335">
    <property type="entry name" value="S-adenosyl-L-methionine-dependent methyltransferases"/>
    <property type="match status" value="1"/>
</dbReference>
<evidence type="ECO:0000256" key="4">
    <source>
        <dbReference type="ARBA" id="ARBA00022603"/>
    </source>
</evidence>
<dbReference type="PANTHER" id="PTHR11579:SF0">
    <property type="entry name" value="PROTEIN-L-ISOASPARTATE(D-ASPARTATE) O-METHYLTRANSFERASE"/>
    <property type="match status" value="1"/>
</dbReference>
<dbReference type="EMBL" id="OZ026884">
    <property type="protein sequence ID" value="CAL1241616.1"/>
    <property type="molecule type" value="Genomic_DNA"/>
</dbReference>
<evidence type="ECO:0000256" key="3">
    <source>
        <dbReference type="ARBA" id="ARBA00022490"/>
    </source>
</evidence>
<evidence type="ECO:0000256" key="7">
    <source>
        <dbReference type="HAMAP-Rule" id="MF_00090"/>
    </source>
</evidence>
<dbReference type="Gene3D" id="3.40.50.150">
    <property type="entry name" value="Vaccinia Virus protein VP39"/>
    <property type="match status" value="1"/>
</dbReference>
<name>A0ABM9NLU1_9GAMM</name>
<dbReference type="GO" id="GO:0004719">
    <property type="term" value="F:protein-L-isoaspartate (D-aspartate) O-methyltransferase activity"/>
    <property type="evidence" value="ECO:0007669"/>
    <property type="project" value="UniProtKB-EC"/>
</dbReference>
<dbReference type="HAMAP" id="MF_00090">
    <property type="entry name" value="PIMT"/>
    <property type="match status" value="1"/>
</dbReference>
<dbReference type="PROSITE" id="PS01279">
    <property type="entry name" value="PCMT"/>
    <property type="match status" value="1"/>
</dbReference>
<dbReference type="InterPro" id="IPR029063">
    <property type="entry name" value="SAM-dependent_MTases_sf"/>
</dbReference>
<keyword evidence="9" id="KW-1185">Reference proteome</keyword>
<evidence type="ECO:0000256" key="5">
    <source>
        <dbReference type="ARBA" id="ARBA00022679"/>
    </source>
</evidence>
<dbReference type="GO" id="GO:0032259">
    <property type="term" value="P:methylation"/>
    <property type="evidence" value="ECO:0007669"/>
    <property type="project" value="UniProtKB-KW"/>
</dbReference>
<keyword evidence="4 7" id="KW-0489">Methyltransferase</keyword>
<keyword evidence="5 7" id="KW-0808">Transferase</keyword>
<organism evidence="8 9">
    <name type="scientific">Candidatus Methylocalor cossyra</name>
    <dbReference type="NCBI Taxonomy" id="3108543"/>
    <lineage>
        <taxon>Bacteria</taxon>
        <taxon>Pseudomonadati</taxon>
        <taxon>Pseudomonadota</taxon>
        <taxon>Gammaproteobacteria</taxon>
        <taxon>Methylococcales</taxon>
        <taxon>Methylococcaceae</taxon>
        <taxon>Candidatus Methylocalor</taxon>
    </lineage>
</organism>
<dbReference type="NCBIfam" id="NF001453">
    <property type="entry name" value="PRK00312.1"/>
    <property type="match status" value="1"/>
</dbReference>
<evidence type="ECO:0000256" key="2">
    <source>
        <dbReference type="ARBA" id="ARBA00005369"/>
    </source>
</evidence>
<comment type="function">
    <text evidence="7">Catalyzes the methyl esterification of L-isoaspartyl residues in peptides and proteins that result from spontaneous decomposition of normal L-aspartyl and L-asparaginyl residues. It plays a role in the repair and/or degradation of damaged proteins.</text>
</comment>
<dbReference type="Proteomes" id="UP001497493">
    <property type="component" value="Chromosome"/>
</dbReference>